<dbReference type="InterPro" id="IPR006212">
    <property type="entry name" value="Furin_repeat"/>
</dbReference>
<reference evidence="2" key="2">
    <citation type="journal article" date="2007" name="Science">
        <title>Draft genome sequence of the sexually transmitted pathogen Trichomonas vaginalis.</title>
        <authorList>
            <person name="Carlton J.M."/>
            <person name="Hirt R.P."/>
            <person name="Silva J.C."/>
            <person name="Delcher A.L."/>
            <person name="Schatz M."/>
            <person name="Zhao Q."/>
            <person name="Wortman J.R."/>
            <person name="Bidwell S.L."/>
            <person name="Alsmark U.C.M."/>
            <person name="Besteiro S."/>
            <person name="Sicheritz-Ponten T."/>
            <person name="Noel C.J."/>
            <person name="Dacks J.B."/>
            <person name="Foster P.G."/>
            <person name="Simillion C."/>
            <person name="Van de Peer Y."/>
            <person name="Miranda-Saavedra D."/>
            <person name="Barton G.J."/>
            <person name="Westrop G.D."/>
            <person name="Mueller S."/>
            <person name="Dessi D."/>
            <person name="Fiori P.L."/>
            <person name="Ren Q."/>
            <person name="Paulsen I."/>
            <person name="Zhang H."/>
            <person name="Bastida-Corcuera F.D."/>
            <person name="Simoes-Barbosa A."/>
            <person name="Brown M.T."/>
            <person name="Hayes R.D."/>
            <person name="Mukherjee M."/>
            <person name="Okumura C.Y."/>
            <person name="Schneider R."/>
            <person name="Smith A.J."/>
            <person name="Vanacova S."/>
            <person name="Villalvazo M."/>
            <person name="Haas B.J."/>
            <person name="Pertea M."/>
            <person name="Feldblyum T.V."/>
            <person name="Utterback T.R."/>
            <person name="Shu C.L."/>
            <person name="Osoegawa K."/>
            <person name="de Jong P.J."/>
            <person name="Hrdy I."/>
            <person name="Horvathova L."/>
            <person name="Zubacova Z."/>
            <person name="Dolezal P."/>
            <person name="Malik S.B."/>
            <person name="Logsdon J.M. Jr."/>
            <person name="Henze K."/>
            <person name="Gupta A."/>
            <person name="Wang C.C."/>
            <person name="Dunne R.L."/>
            <person name="Upcroft J.A."/>
            <person name="Upcroft P."/>
            <person name="White O."/>
            <person name="Salzberg S.L."/>
            <person name="Tang P."/>
            <person name="Chiu C.-H."/>
            <person name="Lee Y.-S."/>
            <person name="Embley T.M."/>
            <person name="Coombs G.H."/>
            <person name="Mottram J.C."/>
            <person name="Tachezy J."/>
            <person name="Fraser-Liggett C.M."/>
            <person name="Johnson P.J."/>
        </authorList>
    </citation>
    <scope>NUCLEOTIDE SEQUENCE [LARGE SCALE GENOMIC DNA]</scope>
    <source>
        <strain evidence="2">G3</strain>
    </source>
</reference>
<feature type="domain" description="EGF-like" evidence="1">
    <location>
        <begin position="190"/>
        <end position="221"/>
    </location>
</feature>
<gene>
    <name evidence="2" type="ORF">TVAG_027890</name>
</gene>
<dbReference type="VEuPathDB" id="TrichDB:TVAGG3_0420620"/>
<keyword evidence="3" id="KW-1185">Reference proteome</keyword>
<proteinExistence type="predicted"/>
<dbReference type="KEGG" id="tva:4770198"/>
<protein>
    <recommendedName>
        <fullName evidence="1">EGF-like domain-containing protein</fullName>
    </recommendedName>
</protein>
<reference evidence="2" key="1">
    <citation type="submission" date="2006-10" db="EMBL/GenBank/DDBJ databases">
        <authorList>
            <person name="Amadeo P."/>
            <person name="Zhao Q."/>
            <person name="Wortman J."/>
            <person name="Fraser-Liggett C."/>
            <person name="Carlton J."/>
        </authorList>
    </citation>
    <scope>NUCLEOTIDE SEQUENCE</scope>
    <source>
        <strain evidence="2">G3</strain>
    </source>
</reference>
<dbReference type="EMBL" id="DS113305">
    <property type="protein sequence ID" value="EAY12236.1"/>
    <property type="molecule type" value="Genomic_DNA"/>
</dbReference>
<sequence length="320" mass="34981">MSFENNIFVAVGAGAGGCNGVKGSDGDGQIVRTSHGRSNEKYFEKDYKIQGFLPNHEGGDGLFASFISPGAGGGAGWFGGAGGYVWKPDSCHGRGGTTSYILLSNLSLLNESFEYIEEPQIFNGTETDNHEHEKITIDTIYQCPEGCSLCNSSIICSKCYDGYYLYNNSCYENCSSVNSHLFGKDGQCFECDPNCATCVGSATECLSCNSKYYLTSENDCQRCPEGCEECKSSSKCIMCTTGFIHKGDNCYCSKGYYSSNDRCQECDPICETCSGSRNNCTSCRFGQILKENMCINATQTVCLNCFTARESLIKSFRKRR</sequence>
<dbReference type="InterPro" id="IPR000742">
    <property type="entry name" value="EGF"/>
</dbReference>
<dbReference type="PANTHER" id="PTHR15332">
    <property type="entry name" value="PROPROTEIN CONVERTASE SUBTILISIN_KEXIN TYPE 5-LIKE"/>
    <property type="match status" value="1"/>
</dbReference>
<feature type="domain" description="EGF-like" evidence="1">
    <location>
        <begin position="229"/>
        <end position="264"/>
    </location>
</feature>
<dbReference type="OrthoDB" id="300641at2759"/>
<dbReference type="PANTHER" id="PTHR15332:SF175">
    <property type="entry name" value="PROPROTEIN CONVERTASE SUBTILISIN_KEXIN TYPE 5-LIKE"/>
    <property type="match status" value="1"/>
</dbReference>
<evidence type="ECO:0000259" key="1">
    <source>
        <dbReference type="SMART" id="SM00181"/>
    </source>
</evidence>
<dbReference type="eggNOG" id="KOG3525">
    <property type="taxonomic scope" value="Eukaryota"/>
</dbReference>
<dbReference type="STRING" id="5722.A2E528"/>
<feature type="domain" description="EGF-like" evidence="1">
    <location>
        <begin position="142"/>
        <end position="171"/>
    </location>
</feature>
<dbReference type="VEuPathDB" id="TrichDB:TVAG_027890"/>
<dbReference type="Gene3D" id="2.10.220.10">
    <property type="entry name" value="Hormone Receptor, Insulin-like Growth Factor Receptor 1, Chain A, domain 2"/>
    <property type="match status" value="2"/>
</dbReference>
<dbReference type="InterPro" id="IPR009030">
    <property type="entry name" value="Growth_fac_rcpt_cys_sf"/>
</dbReference>
<dbReference type="SUPFAM" id="SSF57184">
    <property type="entry name" value="Growth factor receptor domain"/>
    <property type="match status" value="2"/>
</dbReference>
<accession>A2E528</accession>
<dbReference type="SMART" id="SM00181">
    <property type="entry name" value="EGF"/>
    <property type="match status" value="4"/>
</dbReference>
<dbReference type="SMART" id="SM00261">
    <property type="entry name" value="FU"/>
    <property type="match status" value="4"/>
</dbReference>
<evidence type="ECO:0000313" key="2">
    <source>
        <dbReference type="EMBL" id="EAY12236.1"/>
    </source>
</evidence>
<dbReference type="AlphaFoldDB" id="A2E528"/>
<dbReference type="InParanoid" id="A2E528"/>
<evidence type="ECO:0000313" key="3">
    <source>
        <dbReference type="Proteomes" id="UP000001542"/>
    </source>
</evidence>
<dbReference type="RefSeq" id="XP_001324459.1">
    <property type="nucleotide sequence ID" value="XM_001324424.1"/>
</dbReference>
<name>A2E528_TRIV3</name>
<organism evidence="2 3">
    <name type="scientific">Trichomonas vaginalis (strain ATCC PRA-98 / G3)</name>
    <dbReference type="NCBI Taxonomy" id="412133"/>
    <lineage>
        <taxon>Eukaryota</taxon>
        <taxon>Metamonada</taxon>
        <taxon>Parabasalia</taxon>
        <taxon>Trichomonadida</taxon>
        <taxon>Trichomonadidae</taxon>
        <taxon>Trichomonas</taxon>
    </lineage>
</organism>
<feature type="domain" description="EGF-like" evidence="1">
    <location>
        <begin position="265"/>
        <end position="295"/>
    </location>
</feature>
<dbReference type="Proteomes" id="UP000001542">
    <property type="component" value="Unassembled WGS sequence"/>
</dbReference>